<sequence length="702" mass="77989">NTREVGKAASIKNLWDNAWEIKLSEKSEPKKQAEIRANFNTHSLAFRAFLTPPFDTVFHRLFQIPAFEDLSVTAVNAIADSDFADFWAYVLQHQCDLLEPKNLEFKVGQGGQRTKMKYPDIADANFWRYVDNAAYNYDIMANKATQRPVFSRSTLKFSGPPKYSAFLDEALSVLYNEDGALHLWTGDDPLTFSTVPQQGQANTPVQTALATPKASRGKSKGTVLSKLPATHYLVAREFKDSIVTALSDDALILLGPSSLQHLVLYYEERYRDVIGLLAQAAFESHPITGPGGNRLVHQKRSPSAFRCIVLSQFDPAEGEPPQAEYDDCMHQVIENFSPISKAALLDELTRVAHFAMTVSLKEIEDAPSDFLQRGGEELTDEGVEMAQYLAWWYASKRATPPENLKKPSKEPTQWSKYLPVFERIRPWAATTAEDMSNARSRTKEFLLKFFNHTAKFAVLVSTLCRNRTWYDRLSYIQQSFAIPDAHLLHVPKTFDEANKLIIPDNFKATASIRKAYKDYLNPKKKKKGAPVTRLDSNTEGSKSNKGKACEDAPTSPKPPSSVQIVPVPRKHLAIYKQLSEALKKRFVDHVACALPPGTPRQELTEAVSPLLEAAAAAQVLHDGSAGVTTIIPEEPASRPATVKAQKRKRSSEDASQVAEEPEDEATVREEEQPPGTSSGTAAETSKAPKAKAKTATRKAKAK</sequence>
<protein>
    <submittedName>
        <fullName evidence="2">Uncharacterized protein</fullName>
    </submittedName>
</protein>
<feature type="compositionally biased region" description="Polar residues" evidence="1">
    <location>
        <begin position="534"/>
        <end position="543"/>
    </location>
</feature>
<evidence type="ECO:0000313" key="2">
    <source>
        <dbReference type="EMBL" id="KZT50179.1"/>
    </source>
</evidence>
<name>A0A165C364_9BASI</name>
<feature type="compositionally biased region" description="Basic residues" evidence="1">
    <location>
        <begin position="688"/>
        <end position="702"/>
    </location>
</feature>
<keyword evidence="3" id="KW-1185">Reference proteome</keyword>
<reference evidence="2 3" key="1">
    <citation type="journal article" date="2016" name="Mol. Biol. Evol.">
        <title>Comparative Genomics of Early-Diverging Mushroom-Forming Fungi Provides Insights into the Origins of Lignocellulose Decay Capabilities.</title>
        <authorList>
            <person name="Nagy L.G."/>
            <person name="Riley R."/>
            <person name="Tritt A."/>
            <person name="Adam C."/>
            <person name="Daum C."/>
            <person name="Floudas D."/>
            <person name="Sun H."/>
            <person name="Yadav J.S."/>
            <person name="Pangilinan J."/>
            <person name="Larsson K.H."/>
            <person name="Matsuura K."/>
            <person name="Barry K."/>
            <person name="Labutti K."/>
            <person name="Kuo R."/>
            <person name="Ohm R.A."/>
            <person name="Bhattacharya S.S."/>
            <person name="Shirouzu T."/>
            <person name="Yoshinaga Y."/>
            <person name="Martin F.M."/>
            <person name="Grigoriev I.V."/>
            <person name="Hibbett D.S."/>
        </authorList>
    </citation>
    <scope>NUCLEOTIDE SEQUENCE [LARGE SCALE GENOMIC DNA]</scope>
    <source>
        <strain evidence="2 3">HHB12733</strain>
    </source>
</reference>
<dbReference type="EMBL" id="KV424214">
    <property type="protein sequence ID" value="KZT50179.1"/>
    <property type="molecule type" value="Genomic_DNA"/>
</dbReference>
<feature type="region of interest" description="Disordered" evidence="1">
    <location>
        <begin position="524"/>
        <end position="563"/>
    </location>
</feature>
<evidence type="ECO:0000256" key="1">
    <source>
        <dbReference type="SAM" id="MobiDB-lite"/>
    </source>
</evidence>
<dbReference type="AlphaFoldDB" id="A0A165C364"/>
<accession>A0A165C364</accession>
<proteinExistence type="predicted"/>
<feature type="region of interest" description="Disordered" evidence="1">
    <location>
        <begin position="628"/>
        <end position="702"/>
    </location>
</feature>
<feature type="non-terminal residue" evidence="2">
    <location>
        <position position="1"/>
    </location>
</feature>
<gene>
    <name evidence="2" type="ORF">CALCODRAFT_537816</name>
</gene>
<organism evidence="2 3">
    <name type="scientific">Calocera cornea HHB12733</name>
    <dbReference type="NCBI Taxonomy" id="1353952"/>
    <lineage>
        <taxon>Eukaryota</taxon>
        <taxon>Fungi</taxon>
        <taxon>Dikarya</taxon>
        <taxon>Basidiomycota</taxon>
        <taxon>Agaricomycotina</taxon>
        <taxon>Dacrymycetes</taxon>
        <taxon>Dacrymycetales</taxon>
        <taxon>Dacrymycetaceae</taxon>
        <taxon>Calocera</taxon>
    </lineage>
</organism>
<dbReference type="Proteomes" id="UP000076842">
    <property type="component" value="Unassembled WGS sequence"/>
</dbReference>
<dbReference type="InParanoid" id="A0A165C364"/>
<evidence type="ECO:0000313" key="3">
    <source>
        <dbReference type="Proteomes" id="UP000076842"/>
    </source>
</evidence>